<dbReference type="RefSeq" id="WP_016204942.1">
    <property type="nucleotide sequence ID" value="NZ_JAPWCI010000058.1"/>
</dbReference>
<name>A0A0J1HNT6_NIACI</name>
<dbReference type="InterPro" id="IPR006119">
    <property type="entry name" value="Resolv_N"/>
</dbReference>
<evidence type="ECO:0000313" key="2">
    <source>
        <dbReference type="EMBL" id="KLV15379.1"/>
    </source>
</evidence>
<evidence type="ECO:0000313" key="3">
    <source>
        <dbReference type="Proteomes" id="UP000036045"/>
    </source>
</evidence>
<dbReference type="EMBL" id="LDPH01000059">
    <property type="protein sequence ID" value="KLV15379.1"/>
    <property type="molecule type" value="Genomic_DNA"/>
</dbReference>
<dbReference type="PATRIC" id="fig|1397.4.peg.4690"/>
<keyword evidence="3" id="KW-1185">Reference proteome</keyword>
<dbReference type="Pfam" id="PF00239">
    <property type="entry name" value="Resolvase"/>
    <property type="match status" value="1"/>
</dbReference>
<sequence length="185" mass="21496">MLIGYMRPVEDDPNCIDQLESLTTYHCNVIYTEELSSHKNKTTLKKMLLNLNKHDKIVVEKFYTIADSLKKLKEILNIIREKDAYILFIKENIDTSNVMEEKFNEYVQHLINLQGDIISENTKIGIKTAKNQGKNTGRPKKSLRNIQKAIDMYISKQFSLIEIQNTTGISKSSLYRYLSNWEGKS</sequence>
<dbReference type="AlphaFoldDB" id="A0A0J1HNT6"/>
<evidence type="ECO:0000259" key="1">
    <source>
        <dbReference type="PROSITE" id="PS51736"/>
    </source>
</evidence>
<reference evidence="2 3" key="1">
    <citation type="submission" date="2015-05" db="EMBL/GenBank/DDBJ databases">
        <title>Whole genome sequence and identification of bacterial endophytes from Costus igneus.</title>
        <authorList>
            <person name="Lee Y.P."/>
            <person name="Gan H.M."/>
            <person name="Eng W."/>
            <person name="Wheatley M.S."/>
            <person name="Caraballo A."/>
            <person name="Polter S."/>
            <person name="Savka M.A."/>
            <person name="Hudson A.O."/>
        </authorList>
    </citation>
    <scope>NUCLEOTIDE SEQUENCE [LARGE SCALE GENOMIC DNA]</scope>
    <source>
        <strain evidence="2 3">RIT379</strain>
    </source>
</reference>
<accession>A0A0J1HNT6</accession>
<dbReference type="Proteomes" id="UP000036045">
    <property type="component" value="Unassembled WGS sequence"/>
</dbReference>
<protein>
    <recommendedName>
        <fullName evidence="1">Resolvase/invertase-type recombinase catalytic domain-containing protein</fullName>
    </recommendedName>
</protein>
<dbReference type="SMART" id="SM00857">
    <property type="entry name" value="Resolvase"/>
    <property type="match status" value="1"/>
</dbReference>
<dbReference type="Gene3D" id="3.40.50.1390">
    <property type="entry name" value="Resolvase, N-terminal catalytic domain"/>
    <property type="match status" value="1"/>
</dbReference>
<feature type="domain" description="Resolvase/invertase-type recombinase catalytic" evidence="1">
    <location>
        <begin position="1"/>
        <end position="133"/>
    </location>
</feature>
<dbReference type="InterPro" id="IPR036162">
    <property type="entry name" value="Resolvase-like_N_sf"/>
</dbReference>
<dbReference type="PROSITE" id="PS51736">
    <property type="entry name" value="RECOMBINASES_3"/>
    <property type="match status" value="1"/>
</dbReference>
<dbReference type="OrthoDB" id="9797501at2"/>
<organism evidence="2 3">
    <name type="scientific">Niallia circulans</name>
    <name type="common">Bacillus circulans</name>
    <dbReference type="NCBI Taxonomy" id="1397"/>
    <lineage>
        <taxon>Bacteria</taxon>
        <taxon>Bacillati</taxon>
        <taxon>Bacillota</taxon>
        <taxon>Bacilli</taxon>
        <taxon>Bacillales</taxon>
        <taxon>Bacillaceae</taxon>
        <taxon>Niallia</taxon>
    </lineage>
</organism>
<proteinExistence type="predicted"/>
<dbReference type="GO" id="GO:0000150">
    <property type="term" value="F:DNA strand exchange activity"/>
    <property type="evidence" value="ECO:0007669"/>
    <property type="project" value="InterPro"/>
</dbReference>
<dbReference type="SUPFAM" id="SSF53041">
    <property type="entry name" value="Resolvase-like"/>
    <property type="match status" value="1"/>
</dbReference>
<dbReference type="GO" id="GO:0003677">
    <property type="term" value="F:DNA binding"/>
    <property type="evidence" value="ECO:0007669"/>
    <property type="project" value="InterPro"/>
</dbReference>
<comment type="caution">
    <text evidence="2">The sequence shown here is derived from an EMBL/GenBank/DDBJ whole genome shotgun (WGS) entry which is preliminary data.</text>
</comment>
<gene>
    <name evidence="2" type="ORF">ABW02_25700</name>
</gene>